<organism evidence="2 3">
    <name type="scientific">Azorhizophilus paspali</name>
    <name type="common">Azotobacter paspali</name>
    <dbReference type="NCBI Taxonomy" id="69963"/>
    <lineage>
        <taxon>Bacteria</taxon>
        <taxon>Pseudomonadati</taxon>
        <taxon>Pseudomonadota</taxon>
        <taxon>Gammaproteobacteria</taxon>
        <taxon>Pseudomonadales</taxon>
        <taxon>Pseudomonadaceae</taxon>
        <taxon>Azorhizophilus</taxon>
    </lineage>
</organism>
<name>A0ABV6SLW0_AZOPA</name>
<dbReference type="Proteomes" id="UP001589891">
    <property type="component" value="Unassembled WGS sequence"/>
</dbReference>
<dbReference type="EMBL" id="JBHLSS010000081">
    <property type="protein sequence ID" value="MFC0710512.1"/>
    <property type="molecule type" value="Genomic_DNA"/>
</dbReference>
<keyword evidence="3" id="KW-1185">Reference proteome</keyword>
<dbReference type="InterPro" id="IPR029044">
    <property type="entry name" value="Nucleotide-diphossugar_trans"/>
</dbReference>
<dbReference type="PANTHER" id="PTHR22916">
    <property type="entry name" value="GLYCOSYLTRANSFERASE"/>
    <property type="match status" value="1"/>
</dbReference>
<evidence type="ECO:0000313" key="3">
    <source>
        <dbReference type="Proteomes" id="UP001589891"/>
    </source>
</evidence>
<protein>
    <submittedName>
        <fullName evidence="2">Glycosyltransferase family 2 protein</fullName>
    </submittedName>
</protein>
<sequence length="325" mass="37258">MNISIAMATYNGGRYLREQLDSFVRQTRRPDELVVCDDGSTDATLDILENFQRQAPFPVLLQCNQRNLGYVRNFEKALSLCRGDILFLSDQDDVWFDERLEIVEQAFLAHPEKMIVLNDQIITTENLEPTGRSKLGNTRALGFADTYFITGCCTAIRSAWLEIALPIPEVVGHHHIPHDIWINKLADFLDLRLIVDRPLQFYRRHGNNASHSVSSTTGRPSRLRVLASHGLKDTREGWTTQIVHANLYLERLETSRARLAALGADRRLEAALARLRARIPAFERRLAIVARPRWRRSPELLRFWLAGGYRTFAGWKSALKDMVRP</sequence>
<dbReference type="Gene3D" id="3.90.550.10">
    <property type="entry name" value="Spore Coat Polysaccharide Biosynthesis Protein SpsA, Chain A"/>
    <property type="match status" value="1"/>
</dbReference>
<dbReference type="PANTHER" id="PTHR22916:SF3">
    <property type="entry name" value="UDP-GLCNAC:BETAGAL BETA-1,3-N-ACETYLGLUCOSAMINYLTRANSFERASE-LIKE PROTEIN 1"/>
    <property type="match status" value="1"/>
</dbReference>
<proteinExistence type="predicted"/>
<dbReference type="RefSeq" id="WP_376946673.1">
    <property type="nucleotide sequence ID" value="NZ_CP171449.1"/>
</dbReference>
<gene>
    <name evidence="2" type="ORF">ACFFGX_13465</name>
</gene>
<evidence type="ECO:0000313" key="2">
    <source>
        <dbReference type="EMBL" id="MFC0710512.1"/>
    </source>
</evidence>
<accession>A0ABV6SLW0</accession>
<dbReference type="InterPro" id="IPR001173">
    <property type="entry name" value="Glyco_trans_2-like"/>
</dbReference>
<evidence type="ECO:0000259" key="1">
    <source>
        <dbReference type="Pfam" id="PF00535"/>
    </source>
</evidence>
<reference evidence="2 3" key="1">
    <citation type="submission" date="2024-09" db="EMBL/GenBank/DDBJ databases">
        <authorList>
            <person name="Sun Q."/>
            <person name="Mori K."/>
        </authorList>
    </citation>
    <scope>NUCLEOTIDE SEQUENCE [LARGE SCALE GENOMIC DNA]</scope>
    <source>
        <strain evidence="2 3">NCAIM B.01794</strain>
    </source>
</reference>
<comment type="caution">
    <text evidence="2">The sequence shown here is derived from an EMBL/GenBank/DDBJ whole genome shotgun (WGS) entry which is preliminary data.</text>
</comment>
<dbReference type="Pfam" id="PF00535">
    <property type="entry name" value="Glycos_transf_2"/>
    <property type="match status" value="1"/>
</dbReference>
<feature type="domain" description="Glycosyltransferase 2-like" evidence="1">
    <location>
        <begin position="4"/>
        <end position="159"/>
    </location>
</feature>
<dbReference type="CDD" id="cd04196">
    <property type="entry name" value="GT_2_like_d"/>
    <property type="match status" value="1"/>
</dbReference>
<dbReference type="SUPFAM" id="SSF53448">
    <property type="entry name" value="Nucleotide-diphospho-sugar transferases"/>
    <property type="match status" value="1"/>
</dbReference>